<dbReference type="Proteomes" id="UP001177140">
    <property type="component" value="Unassembled WGS sequence"/>
</dbReference>
<keyword evidence="3" id="KW-1185">Reference proteome</keyword>
<evidence type="ECO:0000313" key="3">
    <source>
        <dbReference type="Proteomes" id="UP001177140"/>
    </source>
</evidence>
<gene>
    <name evidence="2" type="ORF">MKW94_002195</name>
</gene>
<dbReference type="AlphaFoldDB" id="A0AA41UTJ1"/>
<feature type="non-terminal residue" evidence="2">
    <location>
        <position position="1"/>
    </location>
</feature>
<feature type="region of interest" description="Disordered" evidence="1">
    <location>
        <begin position="9"/>
        <end position="29"/>
    </location>
</feature>
<proteinExistence type="predicted"/>
<comment type="caution">
    <text evidence="2">The sequence shown here is derived from an EMBL/GenBank/DDBJ whole genome shotgun (WGS) entry which is preliminary data.</text>
</comment>
<protein>
    <submittedName>
        <fullName evidence="2">Uncharacterized protein</fullName>
    </submittedName>
</protein>
<evidence type="ECO:0000313" key="2">
    <source>
        <dbReference type="EMBL" id="MCL7021965.1"/>
    </source>
</evidence>
<name>A0AA41UTJ1_PAPNU</name>
<accession>A0AA41UTJ1</accession>
<evidence type="ECO:0000256" key="1">
    <source>
        <dbReference type="SAM" id="MobiDB-lite"/>
    </source>
</evidence>
<feature type="non-terminal residue" evidence="2">
    <location>
        <position position="64"/>
    </location>
</feature>
<reference evidence="2" key="1">
    <citation type="submission" date="2022-03" db="EMBL/GenBank/DDBJ databases">
        <title>A functionally conserved STORR gene fusion in Papaver species that diverged 16.8 million years ago.</title>
        <authorList>
            <person name="Catania T."/>
        </authorList>
    </citation>
    <scope>NUCLEOTIDE SEQUENCE</scope>
    <source>
        <strain evidence="2">S-191538</strain>
    </source>
</reference>
<organism evidence="2 3">
    <name type="scientific">Papaver nudicaule</name>
    <name type="common">Iceland poppy</name>
    <dbReference type="NCBI Taxonomy" id="74823"/>
    <lineage>
        <taxon>Eukaryota</taxon>
        <taxon>Viridiplantae</taxon>
        <taxon>Streptophyta</taxon>
        <taxon>Embryophyta</taxon>
        <taxon>Tracheophyta</taxon>
        <taxon>Spermatophyta</taxon>
        <taxon>Magnoliopsida</taxon>
        <taxon>Ranunculales</taxon>
        <taxon>Papaveraceae</taxon>
        <taxon>Papaveroideae</taxon>
        <taxon>Papaver</taxon>
    </lineage>
</organism>
<dbReference type="EMBL" id="JAJJMA010006581">
    <property type="protein sequence ID" value="MCL7021965.1"/>
    <property type="molecule type" value="Genomic_DNA"/>
</dbReference>
<sequence length="64" mass="7186">IQVEPIYKHSIYKHDTENERDEENPLGDSRCTKGVKGLIGSSGKGIKQITTHLASMFLMPCLNR</sequence>